<evidence type="ECO:0000256" key="3">
    <source>
        <dbReference type="ARBA" id="ARBA00012513"/>
    </source>
</evidence>
<evidence type="ECO:0000256" key="5">
    <source>
        <dbReference type="ARBA" id="ARBA00022527"/>
    </source>
</evidence>
<feature type="domain" description="Protein kinase" evidence="14">
    <location>
        <begin position="610"/>
        <end position="861"/>
    </location>
</feature>
<feature type="compositionally biased region" description="Polar residues" evidence="13">
    <location>
        <begin position="47"/>
        <end position="57"/>
    </location>
</feature>
<accession>A0A427YVS1</accession>
<feature type="compositionally biased region" description="Basic and acidic residues" evidence="13">
    <location>
        <begin position="424"/>
        <end position="434"/>
    </location>
</feature>
<feature type="compositionally biased region" description="Pro residues" evidence="13">
    <location>
        <begin position="446"/>
        <end position="458"/>
    </location>
</feature>
<dbReference type="Proteomes" id="UP000279259">
    <property type="component" value="Unassembled WGS sequence"/>
</dbReference>
<keyword evidence="4" id="KW-0963">Cytoplasm</keyword>
<feature type="compositionally biased region" description="Low complexity" evidence="13">
    <location>
        <begin position="556"/>
        <end position="580"/>
    </location>
</feature>
<proteinExistence type="inferred from homology"/>
<dbReference type="PROSITE" id="PS00108">
    <property type="entry name" value="PROTEIN_KINASE_ST"/>
    <property type="match status" value="1"/>
</dbReference>
<dbReference type="CDD" id="cd06614">
    <property type="entry name" value="STKc_PAK"/>
    <property type="match status" value="1"/>
</dbReference>
<comment type="caution">
    <text evidence="16">The sequence shown here is derived from an EMBL/GenBank/DDBJ whole genome shotgun (WGS) entry which is preliminary data.</text>
</comment>
<dbReference type="InterPro" id="IPR011009">
    <property type="entry name" value="Kinase-like_dom_sf"/>
</dbReference>
<dbReference type="Pfam" id="PF00786">
    <property type="entry name" value="PBD"/>
    <property type="match status" value="1"/>
</dbReference>
<dbReference type="Pfam" id="PF00069">
    <property type="entry name" value="Pkinase"/>
    <property type="match status" value="1"/>
</dbReference>
<feature type="domain" description="CRIB" evidence="15">
    <location>
        <begin position="329"/>
        <end position="342"/>
    </location>
</feature>
<evidence type="ECO:0000256" key="12">
    <source>
        <dbReference type="PROSITE-ProRule" id="PRU10141"/>
    </source>
</evidence>
<evidence type="ECO:0000256" key="7">
    <source>
        <dbReference type="ARBA" id="ARBA00022741"/>
    </source>
</evidence>
<evidence type="ECO:0000256" key="2">
    <source>
        <dbReference type="ARBA" id="ARBA00008874"/>
    </source>
</evidence>
<comment type="catalytic activity">
    <reaction evidence="11">
        <text>L-seryl-[protein] + ATP = O-phospho-L-seryl-[protein] + ADP + H(+)</text>
        <dbReference type="Rhea" id="RHEA:17989"/>
        <dbReference type="Rhea" id="RHEA-COMP:9863"/>
        <dbReference type="Rhea" id="RHEA-COMP:11604"/>
        <dbReference type="ChEBI" id="CHEBI:15378"/>
        <dbReference type="ChEBI" id="CHEBI:29999"/>
        <dbReference type="ChEBI" id="CHEBI:30616"/>
        <dbReference type="ChEBI" id="CHEBI:83421"/>
        <dbReference type="ChEBI" id="CHEBI:456216"/>
        <dbReference type="EC" id="2.7.11.1"/>
    </reaction>
</comment>
<evidence type="ECO:0000256" key="1">
    <source>
        <dbReference type="ARBA" id="ARBA00004496"/>
    </source>
</evidence>
<dbReference type="PROSITE" id="PS00107">
    <property type="entry name" value="PROTEIN_KINASE_ATP"/>
    <property type="match status" value="1"/>
</dbReference>
<reference evidence="16 17" key="1">
    <citation type="submission" date="2018-11" db="EMBL/GenBank/DDBJ databases">
        <title>Genome sequence of Saitozyma podzolica DSM 27192.</title>
        <authorList>
            <person name="Aliyu H."/>
            <person name="Gorte O."/>
            <person name="Ochsenreither K."/>
        </authorList>
    </citation>
    <scope>NUCLEOTIDE SEQUENCE [LARGE SCALE GENOMIC DNA]</scope>
    <source>
        <strain evidence="16 17">DSM 27192</strain>
    </source>
</reference>
<feature type="compositionally biased region" description="Low complexity" evidence="13">
    <location>
        <begin position="407"/>
        <end position="421"/>
    </location>
</feature>
<dbReference type="GO" id="GO:0030447">
    <property type="term" value="P:filamentous growth"/>
    <property type="evidence" value="ECO:0007669"/>
    <property type="project" value="UniProtKB-ARBA"/>
</dbReference>
<evidence type="ECO:0000256" key="8">
    <source>
        <dbReference type="ARBA" id="ARBA00022777"/>
    </source>
</evidence>
<dbReference type="AlphaFoldDB" id="A0A427YVS1"/>
<dbReference type="SUPFAM" id="SSF56112">
    <property type="entry name" value="Protein kinase-like (PK-like)"/>
    <property type="match status" value="1"/>
</dbReference>
<dbReference type="InterPro" id="IPR036936">
    <property type="entry name" value="CRIB_dom_sf"/>
</dbReference>
<feature type="region of interest" description="Disordered" evidence="13">
    <location>
        <begin position="405"/>
        <end position="591"/>
    </location>
</feature>
<dbReference type="PROSITE" id="PS50011">
    <property type="entry name" value="PROTEIN_KINASE_DOM"/>
    <property type="match status" value="1"/>
</dbReference>
<evidence type="ECO:0000256" key="9">
    <source>
        <dbReference type="ARBA" id="ARBA00022840"/>
    </source>
</evidence>
<dbReference type="InterPro" id="IPR000719">
    <property type="entry name" value="Prot_kinase_dom"/>
</dbReference>
<evidence type="ECO:0000256" key="13">
    <source>
        <dbReference type="SAM" id="MobiDB-lite"/>
    </source>
</evidence>
<dbReference type="PROSITE" id="PS50108">
    <property type="entry name" value="CRIB"/>
    <property type="match status" value="1"/>
</dbReference>
<evidence type="ECO:0000259" key="15">
    <source>
        <dbReference type="PROSITE" id="PS50108"/>
    </source>
</evidence>
<dbReference type="GO" id="GO:0106310">
    <property type="term" value="F:protein serine kinase activity"/>
    <property type="evidence" value="ECO:0007669"/>
    <property type="project" value="RHEA"/>
</dbReference>
<sequence>MSTNNTSPKRQIRHPQATYNGATPMTPSSSDSHASVSRTVEYHRPSRNSAHYSSGTDMSLGMHPTSAGSSPRVAQGPSFGGAGAGAGAGAVAGDRHGPSSYRTAGTDPTSMVPSRAAPLPPGPSRRDSALASSTNTNAYPASSSRAGAFQSKSASNSPNPNRYSAGPTSAGYLSTSMAMTGSSNGAPPPRPSRAGTLPLGDQFGHLNGTTPTANSFRDPMPSARTVQGSPIAGQTYLPTPQAPPLVHQPFSAPGNPYAMSSVEKGMEETKIGLGVGTPMPVQESRDKELPKEPPTMGRNRSGTGKSSKDKKSVFGVLSDLLSTEKKPVISTPYDPIHLTHVGFDFNTGQYTGMPQEWQKILDDNGITRAEQEENPREVLEVVKFFQERDAMQSQEDDVWAKMRDVGPAHASTPSPRATPTPLDMSREGSREGTGRMDQYGFANPRAAPPPPAKTPPPGSARLQAERAAPLPPNRFDPVKPARLQGPPGGGPIPPALDRSASHRLPSQSVKAKPLDRSNTTRAATKTPPPSAGIPMSKSQSQSGGRSRGDRDPGPPAAGSAAAALARQHTQGKQQAAQQGTARRRDKAKENEEVVRQLQAICSPGDPNQVYRNLQKIGQGASGGVYTAHDKSGFPVAIKQMNLEKQPKQDLIINEILVMRESSHPNIVNFKDSYLWKGDLWVVMEYMEGGSLTDVVTAHCMSEGQIAAVSRETCEGLRHLHSKGVIHRDIKSDNILLSLNGDVKLTDFGFCARIADPLSAKRTTMVGTPYWMAPEVVTRKEYGPKVDIWSLGIMAIEMLEGEPPYLNENPLRALYLIATNGTPKVKDWDKLSALFRDYLQCCLTVDAEKRPTADQLLRHDFFRNPAPLGSLSSMIKSARKGSS</sequence>
<dbReference type="EC" id="2.7.11.1" evidence="3"/>
<keyword evidence="9 12" id="KW-0067">ATP-binding</keyword>
<comment type="catalytic activity">
    <reaction evidence="10">
        <text>L-threonyl-[protein] + ATP = O-phospho-L-threonyl-[protein] + ADP + H(+)</text>
        <dbReference type="Rhea" id="RHEA:46608"/>
        <dbReference type="Rhea" id="RHEA-COMP:11060"/>
        <dbReference type="Rhea" id="RHEA-COMP:11605"/>
        <dbReference type="ChEBI" id="CHEBI:15378"/>
        <dbReference type="ChEBI" id="CHEBI:30013"/>
        <dbReference type="ChEBI" id="CHEBI:30616"/>
        <dbReference type="ChEBI" id="CHEBI:61977"/>
        <dbReference type="ChEBI" id="CHEBI:456216"/>
        <dbReference type="EC" id="2.7.11.1"/>
    </reaction>
</comment>
<feature type="compositionally biased region" description="Polar residues" evidence="13">
    <location>
        <begin position="17"/>
        <end position="38"/>
    </location>
</feature>
<keyword evidence="17" id="KW-1185">Reference proteome</keyword>
<dbReference type="GO" id="GO:0004674">
    <property type="term" value="F:protein serine/threonine kinase activity"/>
    <property type="evidence" value="ECO:0007669"/>
    <property type="project" value="UniProtKB-KW"/>
</dbReference>
<dbReference type="PANTHER" id="PTHR45832">
    <property type="entry name" value="SERINE/THREONINE-PROTEIN KINASE SAMKA-RELATED-RELATED"/>
    <property type="match status" value="1"/>
</dbReference>
<dbReference type="CDD" id="cd01093">
    <property type="entry name" value="CRIB_PAK_like"/>
    <property type="match status" value="1"/>
</dbReference>
<dbReference type="Gene3D" id="3.30.200.20">
    <property type="entry name" value="Phosphorylase Kinase, domain 1"/>
    <property type="match status" value="1"/>
</dbReference>
<keyword evidence="8 16" id="KW-0418">Kinase</keyword>
<dbReference type="FunFam" id="3.30.200.20:FF:000385">
    <property type="entry name" value="Non-specific serine/threonine protein kinase"/>
    <property type="match status" value="1"/>
</dbReference>
<dbReference type="GO" id="GO:0005524">
    <property type="term" value="F:ATP binding"/>
    <property type="evidence" value="ECO:0007669"/>
    <property type="project" value="UniProtKB-UniRule"/>
</dbReference>
<evidence type="ECO:0000256" key="4">
    <source>
        <dbReference type="ARBA" id="ARBA00022490"/>
    </source>
</evidence>
<gene>
    <name evidence="16" type="primary">STE20</name>
    <name evidence="16" type="ORF">EHS25_000306</name>
</gene>
<dbReference type="OrthoDB" id="248923at2759"/>
<evidence type="ECO:0000313" key="17">
    <source>
        <dbReference type="Proteomes" id="UP000279259"/>
    </source>
</evidence>
<keyword evidence="6" id="KW-0808">Transferase</keyword>
<dbReference type="InterPro" id="IPR008271">
    <property type="entry name" value="Ser/Thr_kinase_AS"/>
</dbReference>
<dbReference type="PANTHER" id="PTHR45832:SF22">
    <property type="entry name" value="SERINE_THREONINE-PROTEIN KINASE SAMKA-RELATED"/>
    <property type="match status" value="1"/>
</dbReference>
<organism evidence="16 17">
    <name type="scientific">Saitozyma podzolica</name>
    <dbReference type="NCBI Taxonomy" id="1890683"/>
    <lineage>
        <taxon>Eukaryota</taxon>
        <taxon>Fungi</taxon>
        <taxon>Dikarya</taxon>
        <taxon>Basidiomycota</taxon>
        <taxon>Agaricomycotina</taxon>
        <taxon>Tremellomycetes</taxon>
        <taxon>Tremellales</taxon>
        <taxon>Trimorphomycetaceae</taxon>
        <taxon>Saitozyma</taxon>
    </lineage>
</organism>
<dbReference type="InterPro" id="IPR017441">
    <property type="entry name" value="Protein_kinase_ATP_BS"/>
</dbReference>
<feature type="binding site" evidence="12">
    <location>
        <position position="638"/>
    </location>
    <ligand>
        <name>ATP</name>
        <dbReference type="ChEBI" id="CHEBI:30616"/>
    </ligand>
</feature>
<dbReference type="InterPro" id="IPR051931">
    <property type="entry name" value="PAK3-like"/>
</dbReference>
<protein>
    <recommendedName>
        <fullName evidence="3">non-specific serine/threonine protein kinase</fullName>
        <ecNumber evidence="3">2.7.11.1</ecNumber>
    </recommendedName>
</protein>
<dbReference type="SMART" id="SM00285">
    <property type="entry name" value="PBD"/>
    <property type="match status" value="1"/>
</dbReference>
<dbReference type="InterPro" id="IPR033923">
    <property type="entry name" value="PAK_BD"/>
</dbReference>
<evidence type="ECO:0000313" key="16">
    <source>
        <dbReference type="EMBL" id="RSH95220.1"/>
    </source>
</evidence>
<dbReference type="SMART" id="SM00220">
    <property type="entry name" value="S_TKc"/>
    <property type="match status" value="1"/>
</dbReference>
<feature type="compositionally biased region" description="Polar residues" evidence="13">
    <location>
        <begin position="171"/>
        <end position="185"/>
    </location>
</feature>
<feature type="compositionally biased region" description="Gly residues" evidence="13">
    <location>
        <begin position="78"/>
        <end position="90"/>
    </location>
</feature>
<feature type="region of interest" description="Disordered" evidence="13">
    <location>
        <begin position="1"/>
        <end position="260"/>
    </location>
</feature>
<keyword evidence="5" id="KW-0723">Serine/threonine-protein kinase</keyword>
<dbReference type="EMBL" id="RSCD01000001">
    <property type="protein sequence ID" value="RSH95220.1"/>
    <property type="molecule type" value="Genomic_DNA"/>
</dbReference>
<dbReference type="GO" id="GO:0005737">
    <property type="term" value="C:cytoplasm"/>
    <property type="evidence" value="ECO:0007669"/>
    <property type="project" value="UniProtKB-SubCell"/>
</dbReference>
<dbReference type="STRING" id="1890683.A0A427YVS1"/>
<evidence type="ECO:0000259" key="14">
    <source>
        <dbReference type="PROSITE" id="PS50011"/>
    </source>
</evidence>
<dbReference type="Gene3D" id="3.90.810.10">
    <property type="entry name" value="CRIB domain"/>
    <property type="match status" value="1"/>
</dbReference>
<comment type="subcellular location">
    <subcellularLocation>
        <location evidence="1">Cytoplasm</location>
    </subcellularLocation>
</comment>
<name>A0A427YVS1_9TREE</name>
<evidence type="ECO:0000256" key="10">
    <source>
        <dbReference type="ARBA" id="ARBA00047899"/>
    </source>
</evidence>
<evidence type="ECO:0000256" key="6">
    <source>
        <dbReference type="ARBA" id="ARBA00022679"/>
    </source>
</evidence>
<comment type="similarity">
    <text evidence="2">Belongs to the protein kinase superfamily. STE Ser/Thr protein kinase family. STE20 subfamily.</text>
</comment>
<dbReference type="InterPro" id="IPR000095">
    <property type="entry name" value="CRIB_dom"/>
</dbReference>
<evidence type="ECO:0000256" key="11">
    <source>
        <dbReference type="ARBA" id="ARBA00048679"/>
    </source>
</evidence>
<dbReference type="Gene3D" id="1.10.510.10">
    <property type="entry name" value="Transferase(Phosphotransferase) domain 1"/>
    <property type="match status" value="1"/>
</dbReference>
<feature type="compositionally biased region" description="Polar residues" evidence="13">
    <location>
        <begin position="100"/>
        <end position="112"/>
    </location>
</feature>
<feature type="compositionally biased region" description="Polar residues" evidence="13">
    <location>
        <begin position="130"/>
        <end position="162"/>
    </location>
</feature>
<feature type="region of interest" description="Disordered" evidence="13">
    <location>
        <begin position="272"/>
        <end position="310"/>
    </location>
</feature>
<keyword evidence="7 12" id="KW-0547">Nucleotide-binding</keyword>
<dbReference type="FunFam" id="1.10.510.10:FF:000011">
    <property type="entry name" value="Non-specific serine/threonine protein kinase"/>
    <property type="match status" value="1"/>
</dbReference>